<organism evidence="2 3">
    <name type="scientific">Chionoecetes opilio</name>
    <name type="common">Atlantic snow crab</name>
    <name type="synonym">Cancer opilio</name>
    <dbReference type="NCBI Taxonomy" id="41210"/>
    <lineage>
        <taxon>Eukaryota</taxon>
        <taxon>Metazoa</taxon>
        <taxon>Ecdysozoa</taxon>
        <taxon>Arthropoda</taxon>
        <taxon>Crustacea</taxon>
        <taxon>Multicrustacea</taxon>
        <taxon>Malacostraca</taxon>
        <taxon>Eumalacostraca</taxon>
        <taxon>Eucarida</taxon>
        <taxon>Decapoda</taxon>
        <taxon>Pleocyemata</taxon>
        <taxon>Brachyura</taxon>
        <taxon>Eubrachyura</taxon>
        <taxon>Majoidea</taxon>
        <taxon>Majidae</taxon>
        <taxon>Chionoecetes</taxon>
    </lineage>
</organism>
<evidence type="ECO:0000313" key="3">
    <source>
        <dbReference type="Proteomes" id="UP000770661"/>
    </source>
</evidence>
<dbReference type="AlphaFoldDB" id="A0A8J5C2I3"/>
<evidence type="ECO:0000256" key="1">
    <source>
        <dbReference type="SAM" id="MobiDB-lite"/>
    </source>
</evidence>
<protein>
    <submittedName>
        <fullName evidence="2">Uncharacterized protein</fullName>
    </submittedName>
</protein>
<keyword evidence="3" id="KW-1185">Reference proteome</keyword>
<name>A0A8J5C2I3_CHIOP</name>
<evidence type="ECO:0000313" key="2">
    <source>
        <dbReference type="EMBL" id="KAG0715593.1"/>
    </source>
</evidence>
<feature type="compositionally biased region" description="Polar residues" evidence="1">
    <location>
        <begin position="15"/>
        <end position="32"/>
    </location>
</feature>
<comment type="caution">
    <text evidence="2">The sequence shown here is derived from an EMBL/GenBank/DDBJ whole genome shotgun (WGS) entry which is preliminary data.</text>
</comment>
<sequence>MVMPVRSTNTPPPQASNFQSGTGYSRSISRSGGLTKKRPRSVSWQRPPQIEFNTGACCGWRCMKYYGNDNSLNYDAETAKKYKAGISPPVRRVSRQATGGSRGGVVTVRHLRHWSPGRGRQGVGDVSAGRGLLATSKITSLGVWRTMRAGPRFHVHSAAPHLQAGRGAVTGLKGGGGGQEVR</sequence>
<dbReference type="Proteomes" id="UP000770661">
    <property type="component" value="Unassembled WGS sequence"/>
</dbReference>
<reference evidence="2" key="1">
    <citation type="submission" date="2020-07" db="EMBL/GenBank/DDBJ databases">
        <title>The High-quality genome of the commercially important snow crab, Chionoecetes opilio.</title>
        <authorList>
            <person name="Jeong J.-H."/>
            <person name="Ryu S."/>
        </authorList>
    </citation>
    <scope>NUCLEOTIDE SEQUENCE</scope>
    <source>
        <strain evidence="2">MADBK_172401_WGS</strain>
        <tissue evidence="2">Digestive gland</tissue>
    </source>
</reference>
<dbReference type="EMBL" id="JACEEZ010019559">
    <property type="protein sequence ID" value="KAG0715593.1"/>
    <property type="molecule type" value="Genomic_DNA"/>
</dbReference>
<feature type="region of interest" description="Disordered" evidence="1">
    <location>
        <begin position="1"/>
        <end position="46"/>
    </location>
</feature>
<gene>
    <name evidence="2" type="ORF">GWK47_011585</name>
</gene>
<proteinExistence type="predicted"/>
<accession>A0A8J5C2I3</accession>